<evidence type="ECO:0000313" key="1">
    <source>
        <dbReference type="EMBL" id="KAG0422655.1"/>
    </source>
</evidence>
<name>A0AC60PQ93_IXOPE</name>
<sequence>LVLQHPEAKSQFMVWLEEGAPPPEEISPRQISQQNNALHILRIRGTARPSGRTLNFIADPGIDLLTSPSYSPLSWR</sequence>
<dbReference type="Proteomes" id="UP000805193">
    <property type="component" value="Unassembled WGS sequence"/>
</dbReference>
<comment type="caution">
    <text evidence="1">The sequence shown here is derived from an EMBL/GenBank/DDBJ whole genome shotgun (WGS) entry which is preliminary data.</text>
</comment>
<accession>A0AC60PQ93</accession>
<organism evidence="1 2">
    <name type="scientific">Ixodes persulcatus</name>
    <name type="common">Taiga tick</name>
    <dbReference type="NCBI Taxonomy" id="34615"/>
    <lineage>
        <taxon>Eukaryota</taxon>
        <taxon>Metazoa</taxon>
        <taxon>Ecdysozoa</taxon>
        <taxon>Arthropoda</taxon>
        <taxon>Chelicerata</taxon>
        <taxon>Arachnida</taxon>
        <taxon>Acari</taxon>
        <taxon>Parasitiformes</taxon>
        <taxon>Ixodida</taxon>
        <taxon>Ixodoidea</taxon>
        <taxon>Ixodidae</taxon>
        <taxon>Ixodinae</taxon>
        <taxon>Ixodes</taxon>
    </lineage>
</organism>
<feature type="non-terminal residue" evidence="1">
    <location>
        <position position="1"/>
    </location>
</feature>
<reference evidence="1 2" key="1">
    <citation type="journal article" date="2020" name="Cell">
        <title>Large-Scale Comparative Analyses of Tick Genomes Elucidate Their Genetic Diversity and Vector Capacities.</title>
        <authorList>
            <consortium name="Tick Genome and Microbiome Consortium (TIGMIC)"/>
            <person name="Jia N."/>
            <person name="Wang J."/>
            <person name="Shi W."/>
            <person name="Du L."/>
            <person name="Sun Y."/>
            <person name="Zhan W."/>
            <person name="Jiang J.F."/>
            <person name="Wang Q."/>
            <person name="Zhang B."/>
            <person name="Ji P."/>
            <person name="Bell-Sakyi L."/>
            <person name="Cui X.M."/>
            <person name="Yuan T.T."/>
            <person name="Jiang B.G."/>
            <person name="Yang W.F."/>
            <person name="Lam T.T."/>
            <person name="Chang Q.C."/>
            <person name="Ding S.J."/>
            <person name="Wang X.J."/>
            <person name="Zhu J.G."/>
            <person name="Ruan X.D."/>
            <person name="Zhao L."/>
            <person name="Wei J.T."/>
            <person name="Ye R.Z."/>
            <person name="Que T.C."/>
            <person name="Du C.H."/>
            <person name="Zhou Y.H."/>
            <person name="Cheng J.X."/>
            <person name="Dai P.F."/>
            <person name="Guo W.B."/>
            <person name="Han X.H."/>
            <person name="Huang E.J."/>
            <person name="Li L.F."/>
            <person name="Wei W."/>
            <person name="Gao Y.C."/>
            <person name="Liu J.Z."/>
            <person name="Shao H.Z."/>
            <person name="Wang X."/>
            <person name="Wang C.C."/>
            <person name="Yang T.C."/>
            <person name="Huo Q.B."/>
            <person name="Li W."/>
            <person name="Chen H.Y."/>
            <person name="Chen S.E."/>
            <person name="Zhou L.G."/>
            <person name="Ni X.B."/>
            <person name="Tian J.H."/>
            <person name="Sheng Y."/>
            <person name="Liu T."/>
            <person name="Pan Y.S."/>
            <person name="Xia L.Y."/>
            <person name="Li J."/>
            <person name="Zhao F."/>
            <person name="Cao W.C."/>
        </authorList>
    </citation>
    <scope>NUCLEOTIDE SEQUENCE [LARGE SCALE GENOMIC DNA]</scope>
    <source>
        <strain evidence="1">Iper-2018</strain>
    </source>
</reference>
<feature type="non-terminal residue" evidence="1">
    <location>
        <position position="76"/>
    </location>
</feature>
<keyword evidence="2" id="KW-1185">Reference proteome</keyword>
<protein>
    <submittedName>
        <fullName evidence="1">Uncharacterized protein</fullName>
    </submittedName>
</protein>
<proteinExistence type="predicted"/>
<gene>
    <name evidence="1" type="ORF">HPB47_001545</name>
</gene>
<evidence type="ECO:0000313" key="2">
    <source>
        <dbReference type="Proteomes" id="UP000805193"/>
    </source>
</evidence>
<dbReference type="EMBL" id="JABSTQ010010199">
    <property type="protein sequence ID" value="KAG0422655.1"/>
    <property type="molecule type" value="Genomic_DNA"/>
</dbReference>